<dbReference type="Pfam" id="PF04972">
    <property type="entry name" value="BON"/>
    <property type="match status" value="1"/>
</dbReference>
<reference evidence="6 7" key="1">
    <citation type="journal article" date="2016" name="Front. Microbiol.">
        <title>Comparative Genomics Analysis of Streptomyces Species Reveals Their Adaptation to the Marine Environment and Their Diversity at the Genomic Level.</title>
        <authorList>
            <person name="Tian X."/>
            <person name="Zhang Z."/>
            <person name="Yang T."/>
            <person name="Chen M."/>
            <person name="Li J."/>
            <person name="Chen F."/>
            <person name="Yang J."/>
            <person name="Li W."/>
            <person name="Zhang B."/>
            <person name="Zhang Z."/>
            <person name="Wu J."/>
            <person name="Zhang C."/>
            <person name="Long L."/>
            <person name="Xiao J."/>
        </authorList>
    </citation>
    <scope>NUCLEOTIDE SEQUENCE [LARGE SCALE GENOMIC DNA]</scope>
    <source>
        <strain evidence="6 7">SCSIO M10379</strain>
    </source>
</reference>
<feature type="domain" description="CBS" evidence="5">
    <location>
        <begin position="10"/>
        <end position="69"/>
    </location>
</feature>
<evidence type="ECO:0000313" key="7">
    <source>
        <dbReference type="Proteomes" id="UP000175829"/>
    </source>
</evidence>
<dbReference type="InterPro" id="IPR017080">
    <property type="entry name" value="UCP036990_CBS_BON"/>
</dbReference>
<comment type="caution">
    <text evidence="6">The sequence shown here is derived from an EMBL/GenBank/DDBJ whole genome shotgun (WGS) entry which is preliminary data.</text>
</comment>
<dbReference type="InterPro" id="IPR046342">
    <property type="entry name" value="CBS_dom_sf"/>
</dbReference>
<dbReference type="PANTHER" id="PTHR43080">
    <property type="entry name" value="CBS DOMAIN-CONTAINING PROTEIN CBSX3, MITOCHONDRIAL"/>
    <property type="match status" value="1"/>
</dbReference>
<dbReference type="Gene3D" id="3.10.580.10">
    <property type="entry name" value="CBS-domain"/>
    <property type="match status" value="1"/>
</dbReference>
<feature type="domain" description="CBS" evidence="5">
    <location>
        <begin position="107"/>
        <end position="163"/>
    </location>
</feature>
<dbReference type="PIRSF" id="PIRSF036990">
    <property type="entry name" value="UCP036990_CBS_BON"/>
    <property type="match status" value="1"/>
</dbReference>
<dbReference type="PATRIC" id="fig|943816.4.peg.1991"/>
<dbReference type="Gene3D" id="3.30.1340.30">
    <property type="match status" value="1"/>
</dbReference>
<evidence type="ECO:0000259" key="4">
    <source>
        <dbReference type="PROSITE" id="PS50914"/>
    </source>
</evidence>
<proteinExistence type="predicted"/>
<dbReference type="InterPro" id="IPR000644">
    <property type="entry name" value="CBS_dom"/>
</dbReference>
<dbReference type="InterPro" id="IPR051257">
    <property type="entry name" value="Diverse_CBS-Domain"/>
</dbReference>
<dbReference type="InterPro" id="IPR007055">
    <property type="entry name" value="BON_dom"/>
</dbReference>
<organism evidence="6 7">
    <name type="scientific">Streptomyces qinglanensis</name>
    <dbReference type="NCBI Taxonomy" id="943816"/>
    <lineage>
        <taxon>Bacteria</taxon>
        <taxon>Bacillati</taxon>
        <taxon>Actinomycetota</taxon>
        <taxon>Actinomycetes</taxon>
        <taxon>Kitasatosporales</taxon>
        <taxon>Streptomycetaceae</taxon>
        <taxon>Streptomyces</taxon>
    </lineage>
</organism>
<feature type="region of interest" description="Disordered" evidence="3">
    <location>
        <begin position="71"/>
        <end position="103"/>
    </location>
</feature>
<dbReference type="PANTHER" id="PTHR43080:SF29">
    <property type="entry name" value="OS02G0818000 PROTEIN"/>
    <property type="match status" value="1"/>
</dbReference>
<dbReference type="SMART" id="SM00116">
    <property type="entry name" value="CBS"/>
    <property type="match status" value="2"/>
</dbReference>
<gene>
    <name evidence="6" type="ORF">AN217_12795</name>
</gene>
<accession>A0A1E7K3X3</accession>
<dbReference type="SUPFAM" id="SSF54631">
    <property type="entry name" value="CBS-domain pair"/>
    <property type="match status" value="1"/>
</dbReference>
<dbReference type="CDD" id="cd04586">
    <property type="entry name" value="CBS_pair_BON_assoc"/>
    <property type="match status" value="1"/>
</dbReference>
<sequence length="235" mass="24265">MRHRAVRDLMSRPAVCVAPGTGLKETARLMAGHDISAVPVVDEDDKPVGMVSEGDLVRAQAELPEPAELLPAGHARAGRRRTGATGRPGGGAAGASGERPGTAGALMSSPVVTGRPEWSLVEAARAMHGNGVKRLPVVGETGRVLGVISRADLMAVFLRRDDAIADEITDDVLRGALGLSATQISVTVSEGVVRVRGRMGAHDSPELLERLCRAVDGVVDVQLDLGGPEQAGTAA</sequence>
<dbReference type="Proteomes" id="UP000175829">
    <property type="component" value="Unassembled WGS sequence"/>
</dbReference>
<dbReference type="EMBL" id="LJGV01000022">
    <property type="protein sequence ID" value="OEU98546.1"/>
    <property type="molecule type" value="Genomic_DNA"/>
</dbReference>
<evidence type="ECO:0000313" key="6">
    <source>
        <dbReference type="EMBL" id="OEU98546.1"/>
    </source>
</evidence>
<evidence type="ECO:0000256" key="3">
    <source>
        <dbReference type="SAM" id="MobiDB-lite"/>
    </source>
</evidence>
<evidence type="ECO:0000256" key="2">
    <source>
        <dbReference type="PROSITE-ProRule" id="PRU00703"/>
    </source>
</evidence>
<dbReference type="PROSITE" id="PS51371">
    <property type="entry name" value="CBS"/>
    <property type="match status" value="2"/>
</dbReference>
<dbReference type="RefSeq" id="WP_069991680.1">
    <property type="nucleotide sequence ID" value="NZ_LJGV01000022.1"/>
</dbReference>
<evidence type="ECO:0000256" key="1">
    <source>
        <dbReference type="ARBA" id="ARBA00023122"/>
    </source>
</evidence>
<dbReference type="AlphaFoldDB" id="A0A1E7K3X3"/>
<dbReference type="PROSITE" id="PS50914">
    <property type="entry name" value="BON"/>
    <property type="match status" value="1"/>
</dbReference>
<dbReference type="Pfam" id="PF00571">
    <property type="entry name" value="CBS"/>
    <property type="match status" value="2"/>
</dbReference>
<evidence type="ECO:0008006" key="8">
    <source>
        <dbReference type="Google" id="ProtNLM"/>
    </source>
</evidence>
<evidence type="ECO:0000259" key="5">
    <source>
        <dbReference type="PROSITE" id="PS51371"/>
    </source>
</evidence>
<feature type="domain" description="BON" evidence="4">
    <location>
        <begin position="161"/>
        <end position="229"/>
    </location>
</feature>
<keyword evidence="1 2" id="KW-0129">CBS domain</keyword>
<name>A0A1E7K3X3_9ACTN</name>
<protein>
    <recommendedName>
        <fullName evidence="8">BON domain-containing protein</fullName>
    </recommendedName>
</protein>